<dbReference type="OrthoDB" id="9782003at2"/>
<keyword evidence="6" id="KW-0378">Hydrolase</keyword>
<feature type="transmembrane region" description="Helical" evidence="11">
    <location>
        <begin position="335"/>
        <end position="355"/>
    </location>
</feature>
<dbReference type="CDD" id="cd06163">
    <property type="entry name" value="S2P-M50_PDZ_RseP-like"/>
    <property type="match status" value="1"/>
</dbReference>
<feature type="transmembrane region" description="Helical" evidence="11">
    <location>
        <begin position="120"/>
        <end position="145"/>
    </location>
</feature>
<dbReference type="SUPFAM" id="SSF50156">
    <property type="entry name" value="PDZ domain-like"/>
    <property type="match status" value="1"/>
</dbReference>
<evidence type="ECO:0000313" key="13">
    <source>
        <dbReference type="EMBL" id="SEA65400.1"/>
    </source>
</evidence>
<evidence type="ECO:0000256" key="1">
    <source>
        <dbReference type="ARBA" id="ARBA00001947"/>
    </source>
</evidence>
<evidence type="ECO:0000313" key="14">
    <source>
        <dbReference type="Proteomes" id="UP000199288"/>
    </source>
</evidence>
<evidence type="ECO:0000256" key="9">
    <source>
        <dbReference type="ARBA" id="ARBA00023049"/>
    </source>
</evidence>
<dbReference type="GO" id="GO:0006508">
    <property type="term" value="P:proteolysis"/>
    <property type="evidence" value="ECO:0007669"/>
    <property type="project" value="UniProtKB-KW"/>
</dbReference>
<name>A0A1H4CYK0_9ACTO</name>
<keyword evidence="14" id="KW-1185">Reference proteome</keyword>
<keyword evidence="10 11" id="KW-0472">Membrane</keyword>
<proteinExistence type="inferred from homology"/>
<evidence type="ECO:0000256" key="10">
    <source>
        <dbReference type="ARBA" id="ARBA00023136"/>
    </source>
</evidence>
<keyword evidence="7" id="KW-0862">Zinc</keyword>
<evidence type="ECO:0000256" key="3">
    <source>
        <dbReference type="ARBA" id="ARBA00007931"/>
    </source>
</evidence>
<keyword evidence="5 11" id="KW-0812">Transmembrane</keyword>
<dbReference type="AlphaFoldDB" id="A0A1H4CYK0"/>
<feature type="transmembrane region" description="Helical" evidence="11">
    <location>
        <begin position="397"/>
        <end position="417"/>
    </location>
</feature>
<evidence type="ECO:0000256" key="11">
    <source>
        <dbReference type="SAM" id="Phobius"/>
    </source>
</evidence>
<dbReference type="PANTHER" id="PTHR42837:SF2">
    <property type="entry name" value="MEMBRANE METALLOPROTEASE ARASP2, CHLOROPLASTIC-RELATED"/>
    <property type="match status" value="1"/>
</dbReference>
<gene>
    <name evidence="13" type="ORF">SAMN02910418_02095</name>
</gene>
<dbReference type="InterPro" id="IPR008915">
    <property type="entry name" value="Peptidase_M50"/>
</dbReference>
<evidence type="ECO:0000256" key="2">
    <source>
        <dbReference type="ARBA" id="ARBA00004141"/>
    </source>
</evidence>
<accession>A0A1H4CYK0</accession>
<evidence type="ECO:0000256" key="4">
    <source>
        <dbReference type="ARBA" id="ARBA00022670"/>
    </source>
</evidence>
<keyword evidence="9 13" id="KW-0482">Metalloprotease</keyword>
<evidence type="ECO:0000256" key="8">
    <source>
        <dbReference type="ARBA" id="ARBA00022989"/>
    </source>
</evidence>
<keyword evidence="4 13" id="KW-0645">Protease</keyword>
<dbReference type="GO" id="GO:0016020">
    <property type="term" value="C:membrane"/>
    <property type="evidence" value="ECO:0007669"/>
    <property type="project" value="UniProtKB-SubCell"/>
</dbReference>
<dbReference type="InterPro" id="IPR004387">
    <property type="entry name" value="Pept_M50_Zn"/>
</dbReference>
<comment type="similarity">
    <text evidence="3">Belongs to the peptidase M50B family.</text>
</comment>
<evidence type="ECO:0000256" key="5">
    <source>
        <dbReference type="ARBA" id="ARBA00022692"/>
    </source>
</evidence>
<evidence type="ECO:0000259" key="12">
    <source>
        <dbReference type="Pfam" id="PF02163"/>
    </source>
</evidence>
<protein>
    <submittedName>
        <fullName evidence="13">RIP metalloprotease RseP</fullName>
    </submittedName>
</protein>
<dbReference type="Gene3D" id="2.30.42.10">
    <property type="match status" value="1"/>
</dbReference>
<dbReference type="GO" id="GO:0004222">
    <property type="term" value="F:metalloendopeptidase activity"/>
    <property type="evidence" value="ECO:0007669"/>
    <property type="project" value="InterPro"/>
</dbReference>
<dbReference type="Proteomes" id="UP000199288">
    <property type="component" value="Unassembled WGS sequence"/>
</dbReference>
<dbReference type="InterPro" id="IPR036034">
    <property type="entry name" value="PDZ_sf"/>
</dbReference>
<dbReference type="RefSeq" id="WP_092565650.1">
    <property type="nucleotide sequence ID" value="NZ_FNQV01000014.1"/>
</dbReference>
<evidence type="ECO:0000256" key="6">
    <source>
        <dbReference type="ARBA" id="ARBA00022801"/>
    </source>
</evidence>
<evidence type="ECO:0000256" key="7">
    <source>
        <dbReference type="ARBA" id="ARBA00022833"/>
    </source>
</evidence>
<dbReference type="Pfam" id="PF02163">
    <property type="entry name" value="Peptidase_M50"/>
    <property type="match status" value="1"/>
</dbReference>
<sequence length="423" mass="44772">MSYLIGIGLLIVGLLVSIALHEVGHMWPAKKFGVKVPQYFVGFGPTLWSTKRGETEYGIKAIPLGGYVRLAGMYPPAEALAKVPADRRSLASAARAEALADLEPGEEHRAFYRLSTPKKIIVMLAGPVMNLIIAFVLLAGILMGWGLPVASTTLADVPACATESEPCDSPGAAYAAGLRPGDTITGFAGKPIRTWEDLPRAVAENDLKPTEITFVSDGVEHTAPITPQLRSVTRVDGEVVERPVITVIAGQERKPAAFGEVVAMTSKGVTETFKVIGALPMRLYDVARSLVTDEPREDGVMSIIGVGRLAGEVAATPSEGAATGTSAGPGWTDKIMSLLSLIASLNIALFAFNLIPLLPLDGGHIAGALYEGARRRIARAFGRPDPGPVDTARMLPLTYTVFILLIGMTLLLGYADIVKPITL</sequence>
<organism evidence="13 14">
    <name type="scientific">Bowdeniella nasicola</name>
    <dbReference type="NCBI Taxonomy" id="208480"/>
    <lineage>
        <taxon>Bacteria</taxon>
        <taxon>Bacillati</taxon>
        <taxon>Actinomycetota</taxon>
        <taxon>Actinomycetes</taxon>
        <taxon>Actinomycetales</taxon>
        <taxon>Actinomycetaceae</taxon>
        <taxon>Bowdeniella</taxon>
    </lineage>
</organism>
<comment type="subcellular location">
    <subcellularLocation>
        <location evidence="2">Membrane</location>
        <topology evidence="2">Multi-pass membrane protein</topology>
    </subcellularLocation>
</comment>
<comment type="cofactor">
    <cofactor evidence="1">
        <name>Zn(2+)</name>
        <dbReference type="ChEBI" id="CHEBI:29105"/>
    </cofactor>
</comment>
<feature type="domain" description="Peptidase M50" evidence="12">
    <location>
        <begin position="10"/>
        <end position="378"/>
    </location>
</feature>
<keyword evidence="8 11" id="KW-1133">Transmembrane helix</keyword>
<reference evidence="14" key="1">
    <citation type="submission" date="2016-10" db="EMBL/GenBank/DDBJ databases">
        <authorList>
            <person name="Varghese N."/>
            <person name="Submissions S."/>
        </authorList>
    </citation>
    <scope>NUCLEOTIDE SEQUENCE [LARGE SCALE GENOMIC DNA]</scope>
    <source>
        <strain evidence="14">KPR-1</strain>
    </source>
</reference>
<dbReference type="EMBL" id="FNQV01000014">
    <property type="protein sequence ID" value="SEA65400.1"/>
    <property type="molecule type" value="Genomic_DNA"/>
</dbReference>
<dbReference type="PANTHER" id="PTHR42837">
    <property type="entry name" value="REGULATOR OF SIGMA-E PROTEASE RSEP"/>
    <property type="match status" value="1"/>
</dbReference>